<sequence>MTTSSRPFWTYWAASTTSGVGTAVTAVALPLTAVTVLDAGPVETGVLAASSYLAWVVLGLPAGAIVHRLPLRATQVVADLVRAGAILTVPLVWWLGDLSLVHLVVAALAINVAEVFFFTANTTFLPTVVPQHELTSRNSLVSGTHAATQLGGPSVAGLLVQVIGAVPALLVDVASYLTSALLLRRLPERREPAPADGGARPGMGAMIAEGWRFVVRHPVMASATWWACVVNLVCGVQAGLFALYLVRDLDAPPAMVGVLLAADGAGALLAAAATPWLVRRFGSARVLLAAGLFGFAGALLIPLGAGPVGWLCFAVGTLVFGASVVPGSVVTRTYRQVASPPALLSRVMATVRFVSWSMIPLGALVAGVLAAQVGSRPVLLGSAFILLLGPLIVGLSPVRRLRDLEDYGDAGRRSGSSKNSSSRRADASASTPPKTSTR</sequence>
<evidence type="ECO:0000256" key="6">
    <source>
        <dbReference type="ARBA" id="ARBA00023136"/>
    </source>
</evidence>
<dbReference type="InterPro" id="IPR036259">
    <property type="entry name" value="MFS_trans_sf"/>
</dbReference>
<feature type="transmembrane region" description="Helical" evidence="8">
    <location>
        <begin position="12"/>
        <end position="32"/>
    </location>
</feature>
<protein>
    <submittedName>
        <fullName evidence="9">MFS transporter</fullName>
    </submittedName>
</protein>
<feature type="transmembrane region" description="Helical" evidence="8">
    <location>
        <begin position="83"/>
        <end position="110"/>
    </location>
</feature>
<feature type="region of interest" description="Disordered" evidence="7">
    <location>
        <begin position="407"/>
        <end position="438"/>
    </location>
</feature>
<dbReference type="CDD" id="cd06173">
    <property type="entry name" value="MFS_MefA_like"/>
    <property type="match status" value="1"/>
</dbReference>
<feature type="transmembrane region" description="Helical" evidence="8">
    <location>
        <begin position="377"/>
        <end position="395"/>
    </location>
</feature>
<feature type="transmembrane region" description="Helical" evidence="8">
    <location>
        <begin position="351"/>
        <end position="371"/>
    </location>
</feature>
<dbReference type="RefSeq" id="WP_232499707.1">
    <property type="nucleotide sequence ID" value="NZ_BAAANH010000008.1"/>
</dbReference>
<gene>
    <name evidence="9" type="ORF">GCM10009747_34570</name>
</gene>
<comment type="subcellular location">
    <subcellularLocation>
        <location evidence="1">Cell membrane</location>
        <topology evidence="1">Multi-pass membrane protein</topology>
    </subcellularLocation>
</comment>
<keyword evidence="3" id="KW-1003">Cell membrane</keyword>
<evidence type="ECO:0000256" key="3">
    <source>
        <dbReference type="ARBA" id="ARBA00022475"/>
    </source>
</evidence>
<keyword evidence="6 8" id="KW-0472">Membrane</keyword>
<dbReference type="InterPro" id="IPR010290">
    <property type="entry name" value="TM_effector"/>
</dbReference>
<dbReference type="PANTHER" id="PTHR23513">
    <property type="entry name" value="INTEGRAL MEMBRANE EFFLUX PROTEIN-RELATED"/>
    <property type="match status" value="1"/>
</dbReference>
<comment type="caution">
    <text evidence="9">The sequence shown here is derived from an EMBL/GenBank/DDBJ whole genome shotgun (WGS) entry which is preliminary data.</text>
</comment>
<evidence type="ECO:0000256" key="1">
    <source>
        <dbReference type="ARBA" id="ARBA00004651"/>
    </source>
</evidence>
<evidence type="ECO:0000256" key="8">
    <source>
        <dbReference type="SAM" id="Phobius"/>
    </source>
</evidence>
<proteinExistence type="predicted"/>
<feature type="transmembrane region" description="Helical" evidence="8">
    <location>
        <begin position="52"/>
        <end position="71"/>
    </location>
</feature>
<feature type="transmembrane region" description="Helical" evidence="8">
    <location>
        <begin position="308"/>
        <end position="330"/>
    </location>
</feature>
<feature type="transmembrane region" description="Helical" evidence="8">
    <location>
        <begin position="258"/>
        <end position="278"/>
    </location>
</feature>
<keyword evidence="5 8" id="KW-1133">Transmembrane helix</keyword>
<dbReference type="EMBL" id="BAAANH010000008">
    <property type="protein sequence ID" value="GAA1770433.1"/>
    <property type="molecule type" value="Genomic_DNA"/>
</dbReference>
<evidence type="ECO:0000256" key="7">
    <source>
        <dbReference type="SAM" id="MobiDB-lite"/>
    </source>
</evidence>
<reference evidence="10" key="1">
    <citation type="journal article" date="2019" name="Int. J. Syst. Evol. Microbiol.">
        <title>The Global Catalogue of Microorganisms (GCM) 10K type strain sequencing project: providing services to taxonomists for standard genome sequencing and annotation.</title>
        <authorList>
            <consortium name="The Broad Institute Genomics Platform"/>
            <consortium name="The Broad Institute Genome Sequencing Center for Infectious Disease"/>
            <person name="Wu L."/>
            <person name="Ma J."/>
        </authorList>
    </citation>
    <scope>NUCLEOTIDE SEQUENCE [LARGE SCALE GENOMIC DNA]</scope>
    <source>
        <strain evidence="10">JCM 14319</strain>
    </source>
</reference>
<accession>A0ABP4X525</accession>
<feature type="transmembrane region" description="Helical" evidence="8">
    <location>
        <begin position="285"/>
        <end position="302"/>
    </location>
</feature>
<feature type="compositionally biased region" description="Low complexity" evidence="7">
    <location>
        <begin position="413"/>
        <end position="430"/>
    </location>
</feature>
<evidence type="ECO:0000256" key="2">
    <source>
        <dbReference type="ARBA" id="ARBA00022448"/>
    </source>
</evidence>
<keyword evidence="10" id="KW-1185">Reference proteome</keyword>
<evidence type="ECO:0000313" key="9">
    <source>
        <dbReference type="EMBL" id="GAA1770433.1"/>
    </source>
</evidence>
<evidence type="ECO:0000313" key="10">
    <source>
        <dbReference type="Proteomes" id="UP001500506"/>
    </source>
</evidence>
<dbReference type="PANTHER" id="PTHR23513:SF6">
    <property type="entry name" value="MAJOR FACILITATOR SUPERFAMILY ASSOCIATED DOMAIN-CONTAINING PROTEIN"/>
    <property type="match status" value="1"/>
</dbReference>
<dbReference type="Proteomes" id="UP001500506">
    <property type="component" value="Unassembled WGS sequence"/>
</dbReference>
<dbReference type="SUPFAM" id="SSF103473">
    <property type="entry name" value="MFS general substrate transporter"/>
    <property type="match status" value="1"/>
</dbReference>
<evidence type="ECO:0000256" key="4">
    <source>
        <dbReference type="ARBA" id="ARBA00022692"/>
    </source>
</evidence>
<dbReference type="Pfam" id="PF05977">
    <property type="entry name" value="MFS_3"/>
    <property type="match status" value="1"/>
</dbReference>
<organism evidence="9 10">
    <name type="scientific">Agromyces humatus</name>
    <dbReference type="NCBI Taxonomy" id="279573"/>
    <lineage>
        <taxon>Bacteria</taxon>
        <taxon>Bacillati</taxon>
        <taxon>Actinomycetota</taxon>
        <taxon>Actinomycetes</taxon>
        <taxon>Micrococcales</taxon>
        <taxon>Microbacteriaceae</taxon>
        <taxon>Agromyces</taxon>
    </lineage>
</organism>
<name>A0ABP4X525_9MICO</name>
<dbReference type="Gene3D" id="1.20.1250.20">
    <property type="entry name" value="MFS general substrate transporter like domains"/>
    <property type="match status" value="1"/>
</dbReference>
<feature type="transmembrane region" description="Helical" evidence="8">
    <location>
        <begin position="158"/>
        <end position="183"/>
    </location>
</feature>
<evidence type="ECO:0000256" key="5">
    <source>
        <dbReference type="ARBA" id="ARBA00022989"/>
    </source>
</evidence>
<feature type="transmembrane region" description="Helical" evidence="8">
    <location>
        <begin position="223"/>
        <end position="246"/>
    </location>
</feature>
<keyword evidence="4 8" id="KW-0812">Transmembrane</keyword>
<keyword evidence="2" id="KW-0813">Transport</keyword>